<comment type="caution">
    <text evidence="1">The sequence shown here is derived from an EMBL/GenBank/DDBJ whole genome shotgun (WGS) entry which is preliminary data.</text>
</comment>
<dbReference type="Proteomes" id="UP001161580">
    <property type="component" value="Unassembled WGS sequence"/>
</dbReference>
<name>A0AAE3QEN4_9HYPH</name>
<dbReference type="RefSeq" id="WP_311788380.1">
    <property type="nucleotide sequence ID" value="NZ_JALDYY010000015.1"/>
</dbReference>
<sequence>MRKRKTIELYHYWQAIRGTDEAPYRRALDPGAIRNLLPDLFILEDEGNDGACFRLAGTRICADFGQELRATAFSKLWVSEQRHMIRALFSDVMQREAPVVLDVTASTRSGQMVAMEMVVLPLRSNGETSDRIVGALATDRPANWHGSDLLVELTCTATSQPGKAYVASGRRNTAIDLDAKSVGSFLPHRPQTTSRS</sequence>
<dbReference type="AlphaFoldDB" id="A0AAE3QEN4"/>
<reference evidence="1" key="1">
    <citation type="submission" date="2022-03" db="EMBL/GenBank/DDBJ databases">
        <title>Fererhizobium litorale gen. nov., sp. nov., isolated from sandy sediments of the Sea of Japan seashore.</title>
        <authorList>
            <person name="Romanenko L."/>
            <person name="Kurilenko V."/>
            <person name="Otstavnykh N."/>
            <person name="Svetashev V."/>
            <person name="Tekutyeva L."/>
            <person name="Isaeva M."/>
            <person name="Mikhailov V."/>
        </authorList>
    </citation>
    <scope>NUCLEOTIDE SEQUENCE</scope>
    <source>
        <strain evidence="1">KMM 9576</strain>
    </source>
</reference>
<accession>A0AAE3QEN4</accession>
<dbReference type="EMBL" id="JALDYZ010000015">
    <property type="protein sequence ID" value="MDI7924472.1"/>
    <property type="molecule type" value="Genomic_DNA"/>
</dbReference>
<proteinExistence type="predicted"/>
<dbReference type="Pfam" id="PF07310">
    <property type="entry name" value="PAS_5"/>
    <property type="match status" value="1"/>
</dbReference>
<protein>
    <submittedName>
        <fullName evidence="1">PAS domain-containing protein</fullName>
    </submittedName>
</protein>
<dbReference type="InterPro" id="IPR009922">
    <property type="entry name" value="DUF1457"/>
</dbReference>
<evidence type="ECO:0000313" key="1">
    <source>
        <dbReference type="EMBL" id="MDI7924472.1"/>
    </source>
</evidence>
<organism evidence="1 2">
    <name type="scientific">Ferirhizobium litorale</name>
    <dbReference type="NCBI Taxonomy" id="2927786"/>
    <lineage>
        <taxon>Bacteria</taxon>
        <taxon>Pseudomonadati</taxon>
        <taxon>Pseudomonadota</taxon>
        <taxon>Alphaproteobacteria</taxon>
        <taxon>Hyphomicrobiales</taxon>
        <taxon>Rhizobiaceae</taxon>
        <taxon>Ferirhizobium</taxon>
    </lineage>
</organism>
<keyword evidence="2" id="KW-1185">Reference proteome</keyword>
<gene>
    <name evidence="1" type="ORF">MRS75_20620</name>
</gene>
<evidence type="ECO:0000313" key="2">
    <source>
        <dbReference type="Proteomes" id="UP001161580"/>
    </source>
</evidence>
<dbReference type="PIRSF" id="PIRSF031878">
    <property type="entry name" value="UCP031878"/>
    <property type="match status" value="1"/>
</dbReference>